<feature type="domain" description="Phosphoribosyltransferase" evidence="2">
    <location>
        <begin position="160"/>
        <end position="233"/>
    </location>
</feature>
<evidence type="ECO:0000256" key="1">
    <source>
        <dbReference type="ARBA" id="ARBA00008007"/>
    </source>
</evidence>
<dbReference type="Gene3D" id="3.40.50.2020">
    <property type="match status" value="1"/>
</dbReference>
<dbReference type="InterPro" id="IPR000836">
    <property type="entry name" value="PRTase_dom"/>
</dbReference>
<name>A0A926I833_9FIRM</name>
<dbReference type="EMBL" id="JACRSV010000003">
    <property type="protein sequence ID" value="MBC8560566.1"/>
    <property type="molecule type" value="Genomic_DNA"/>
</dbReference>
<comment type="caution">
    <text evidence="4">The sequence shown here is derived from an EMBL/GenBank/DDBJ whole genome shotgun (WGS) entry which is preliminary data.</text>
</comment>
<sequence>MEVSKKEYLISILFPKHCPFCGHPMEIHRTYCEECEQELPWVPADTLCPTCGKKNCICSNDPFLKRLYVPFFYDGLVANAVKSLKFYNKRGYSRPLGGLLAQYIRRENKHQHFDCILPIPMTKRDIRKRGYSQSELMARFIGEVLDIPVEKNRLIKIHQTEKQHRLNAEERKTNLKDAFTVKNPEILKGKSVLLCDDVITTGATLQEAAKTLRAVGITDISAVVVATTEELEIHSENMV</sequence>
<dbReference type="InterPro" id="IPR044005">
    <property type="entry name" value="DZR_2"/>
</dbReference>
<dbReference type="Proteomes" id="UP000610760">
    <property type="component" value="Unassembled WGS sequence"/>
</dbReference>
<evidence type="ECO:0000313" key="5">
    <source>
        <dbReference type="Proteomes" id="UP000610760"/>
    </source>
</evidence>
<dbReference type="InterPro" id="IPR029057">
    <property type="entry name" value="PRTase-like"/>
</dbReference>
<dbReference type="PANTHER" id="PTHR47505:SF1">
    <property type="entry name" value="DNA UTILIZATION PROTEIN YHGH"/>
    <property type="match status" value="1"/>
</dbReference>
<evidence type="ECO:0000259" key="3">
    <source>
        <dbReference type="Pfam" id="PF18912"/>
    </source>
</evidence>
<dbReference type="CDD" id="cd06223">
    <property type="entry name" value="PRTases_typeI"/>
    <property type="match status" value="1"/>
</dbReference>
<evidence type="ECO:0000313" key="4">
    <source>
        <dbReference type="EMBL" id="MBC8560566.1"/>
    </source>
</evidence>
<accession>A0A926I833</accession>
<reference evidence="4" key="1">
    <citation type="submission" date="2020-08" db="EMBL/GenBank/DDBJ databases">
        <title>Genome public.</title>
        <authorList>
            <person name="Liu C."/>
            <person name="Sun Q."/>
        </authorList>
    </citation>
    <scope>NUCLEOTIDE SEQUENCE</scope>
    <source>
        <strain evidence="4">NSJ-33</strain>
    </source>
</reference>
<gene>
    <name evidence="4" type="ORF">H8710_10875</name>
</gene>
<dbReference type="RefSeq" id="WP_249295610.1">
    <property type="nucleotide sequence ID" value="NZ_JACRSV010000003.1"/>
</dbReference>
<feature type="domain" description="Double zinc ribbon" evidence="3">
    <location>
        <begin position="10"/>
        <end position="54"/>
    </location>
</feature>
<dbReference type="Pfam" id="PF00156">
    <property type="entry name" value="Pribosyltran"/>
    <property type="match status" value="1"/>
</dbReference>
<dbReference type="InterPro" id="IPR051910">
    <property type="entry name" value="ComF/GntX_DNA_util-trans"/>
</dbReference>
<protein>
    <submittedName>
        <fullName evidence="4">ComF family protein</fullName>
    </submittedName>
</protein>
<organism evidence="4 5">
    <name type="scientific">Fumia xinanensis</name>
    <dbReference type="NCBI Taxonomy" id="2763659"/>
    <lineage>
        <taxon>Bacteria</taxon>
        <taxon>Bacillati</taxon>
        <taxon>Bacillota</taxon>
        <taxon>Clostridia</taxon>
        <taxon>Eubacteriales</taxon>
        <taxon>Oscillospiraceae</taxon>
        <taxon>Fumia</taxon>
    </lineage>
</organism>
<dbReference type="AlphaFoldDB" id="A0A926I833"/>
<comment type="similarity">
    <text evidence="1">Belongs to the ComF/GntX family.</text>
</comment>
<dbReference type="PANTHER" id="PTHR47505">
    <property type="entry name" value="DNA UTILIZATION PROTEIN YHGH"/>
    <property type="match status" value="1"/>
</dbReference>
<dbReference type="SUPFAM" id="SSF53271">
    <property type="entry name" value="PRTase-like"/>
    <property type="match status" value="1"/>
</dbReference>
<keyword evidence="5" id="KW-1185">Reference proteome</keyword>
<evidence type="ECO:0000259" key="2">
    <source>
        <dbReference type="Pfam" id="PF00156"/>
    </source>
</evidence>
<proteinExistence type="inferred from homology"/>
<dbReference type="Pfam" id="PF18912">
    <property type="entry name" value="DZR_2"/>
    <property type="match status" value="1"/>
</dbReference>